<dbReference type="SUPFAM" id="SSF81321">
    <property type="entry name" value="Family A G protein-coupled receptor-like"/>
    <property type="match status" value="2"/>
</dbReference>
<feature type="transmembrane region" description="Helical" evidence="8">
    <location>
        <begin position="177"/>
        <end position="199"/>
    </location>
</feature>
<keyword evidence="4" id="KW-0297">G-protein coupled receptor</keyword>
<dbReference type="Pfam" id="PF00001">
    <property type="entry name" value="7tm_1"/>
    <property type="match status" value="2"/>
</dbReference>
<feature type="transmembrane region" description="Helical" evidence="8">
    <location>
        <begin position="432"/>
        <end position="457"/>
    </location>
</feature>
<dbReference type="Gene3D" id="1.20.1070.10">
    <property type="entry name" value="Rhodopsin 7-helix transmembrane proteins"/>
    <property type="match status" value="2"/>
</dbReference>
<dbReference type="InterPro" id="IPR050125">
    <property type="entry name" value="GPCR_opsins"/>
</dbReference>
<feature type="transmembrane region" description="Helical" evidence="8">
    <location>
        <begin position="398"/>
        <end position="420"/>
    </location>
</feature>
<evidence type="ECO:0000256" key="5">
    <source>
        <dbReference type="ARBA" id="ARBA00023136"/>
    </source>
</evidence>
<comment type="caution">
    <text evidence="10">The sequence shown here is derived from an EMBL/GenBank/DDBJ whole genome shotgun (WGS) entry which is preliminary data.</text>
</comment>
<feature type="domain" description="G-protein coupled receptors family 1 profile" evidence="9">
    <location>
        <begin position="411"/>
        <end position="674"/>
    </location>
</feature>
<gene>
    <name evidence="10" type="ORF">PEVE_00010380</name>
</gene>
<evidence type="ECO:0000256" key="7">
    <source>
        <dbReference type="ARBA" id="ARBA00023224"/>
    </source>
</evidence>
<name>A0ABN8LVT1_9CNID</name>
<feature type="transmembrane region" description="Helical" evidence="8">
    <location>
        <begin position="654"/>
        <end position="677"/>
    </location>
</feature>
<evidence type="ECO:0000259" key="9">
    <source>
        <dbReference type="PROSITE" id="PS50262"/>
    </source>
</evidence>
<keyword evidence="5 8" id="KW-0472">Membrane</keyword>
<reference evidence="10 11" key="1">
    <citation type="submission" date="2022-05" db="EMBL/GenBank/DDBJ databases">
        <authorList>
            <consortium name="Genoscope - CEA"/>
            <person name="William W."/>
        </authorList>
    </citation>
    <scope>NUCLEOTIDE SEQUENCE [LARGE SCALE GENOMIC DNA]</scope>
</reference>
<feature type="transmembrane region" description="Helical" evidence="8">
    <location>
        <begin position="12"/>
        <end position="38"/>
    </location>
</feature>
<evidence type="ECO:0000256" key="1">
    <source>
        <dbReference type="ARBA" id="ARBA00004141"/>
    </source>
</evidence>
<accession>A0ABN8LVT1</accession>
<keyword evidence="7" id="KW-0807">Transducer</keyword>
<dbReference type="Proteomes" id="UP001159427">
    <property type="component" value="Unassembled WGS sequence"/>
</dbReference>
<dbReference type="InterPro" id="IPR017452">
    <property type="entry name" value="GPCR_Rhodpsn_7TM"/>
</dbReference>
<comment type="subcellular location">
    <subcellularLocation>
        <location evidence="1">Membrane</location>
        <topology evidence="1">Multi-pass membrane protein</topology>
    </subcellularLocation>
</comment>
<feature type="transmembrane region" description="Helical" evidence="8">
    <location>
        <begin position="90"/>
        <end position="113"/>
    </location>
</feature>
<keyword evidence="6" id="KW-0675">Receptor</keyword>
<dbReference type="EMBL" id="CALNXI010000173">
    <property type="protein sequence ID" value="CAH3021218.1"/>
    <property type="molecule type" value="Genomic_DNA"/>
</dbReference>
<feature type="transmembrane region" description="Helical" evidence="8">
    <location>
        <begin position="622"/>
        <end position="642"/>
    </location>
</feature>
<feature type="transmembrane region" description="Helical" evidence="8">
    <location>
        <begin position="558"/>
        <end position="580"/>
    </location>
</feature>
<protein>
    <recommendedName>
        <fullName evidence="9">G-protein coupled receptors family 1 profile domain-containing protein</fullName>
    </recommendedName>
</protein>
<dbReference type="PROSITE" id="PS50262">
    <property type="entry name" value="G_PROTEIN_RECEP_F1_2"/>
    <property type="match status" value="2"/>
</dbReference>
<evidence type="ECO:0000256" key="8">
    <source>
        <dbReference type="SAM" id="Phobius"/>
    </source>
</evidence>
<feature type="transmembrane region" description="Helical" evidence="8">
    <location>
        <begin position="50"/>
        <end position="70"/>
    </location>
</feature>
<evidence type="ECO:0000256" key="6">
    <source>
        <dbReference type="ARBA" id="ARBA00023170"/>
    </source>
</evidence>
<evidence type="ECO:0000256" key="4">
    <source>
        <dbReference type="ARBA" id="ARBA00023040"/>
    </source>
</evidence>
<proteinExistence type="predicted"/>
<dbReference type="PRINTS" id="PR00237">
    <property type="entry name" value="GPCRRHODOPSN"/>
</dbReference>
<dbReference type="CDD" id="cd00637">
    <property type="entry name" value="7tm_classA_rhodopsin-like"/>
    <property type="match status" value="2"/>
</dbReference>
<feature type="transmembrane region" description="Helical" evidence="8">
    <location>
        <begin position="469"/>
        <end position="494"/>
    </location>
</feature>
<dbReference type="InterPro" id="IPR000276">
    <property type="entry name" value="GPCR_Rhodpsn"/>
</dbReference>
<dbReference type="PANTHER" id="PTHR24240">
    <property type="entry name" value="OPSIN"/>
    <property type="match status" value="1"/>
</dbReference>
<feature type="domain" description="G-protein coupled receptors family 1 profile" evidence="9">
    <location>
        <begin position="30"/>
        <end position="289"/>
    </location>
</feature>
<keyword evidence="11" id="KW-1185">Reference proteome</keyword>
<sequence length="712" mass="80961">MENDLISRSLPVIIVEVSSLMILNIMSLIGNTLVLFSVYKNTRLRTATNLYITALAASDLLSAVFVMPFGTGVLIASKWVFGETFCQLNAFFSLFVIYVSPVTISLTAVNRYVKMCKSSQHYNRLFSARKSRTLIASVWIFVACFVTIPRLTGLQGYEFVPGYAQCSVVHLNKAGKIINYSTVLAFFFIAPLMAIIVSYSKVAKVIQKHNSDASSTLERRRKNKHHTSHEINLSKSLFAVVFAFMICWIPFWNIVILGRFHLVPGMPRNIPLLCRFLVYFSNAINPFIYAGMNPAFKREFHQILCCNRKRKLTLTVVKARLKNPLLERQTSLIFFNKKEANIQPSILTEHVHQRIYYVAKILFLLCNKIQQKKKSVTSILMDEVTRCSRSSSLITVEVISLVILNVLSLTGNILVCMSVYKNVRLRTTTNLYIIALAVSDLLSAVFVMPVGISVLITGEWIFGEAICQLHAFFSLFVIYISPVTMGLTAVNRYVRICRSTQQYDRFFSARKSRLLLAMVWFSVACYTVVPRLVGLQAYEFVPGYAQCSIAHLSEIGKTIHYSIVLIFFFLTPLIATLLSYKSVAKVIRQHNINALSSLMIRQHNINASSSISSHEIKISKSLFAVVFAFMICWIPFWIIVVLRRFKLVATMPRSVELFCMFLFYLSNAINPFIYAGMNPVFRKEFRNLLCCGRNREFAISVSSRKEMSTDEV</sequence>
<evidence type="ECO:0000256" key="3">
    <source>
        <dbReference type="ARBA" id="ARBA00022989"/>
    </source>
</evidence>
<feature type="transmembrane region" description="Helical" evidence="8">
    <location>
        <begin position="134"/>
        <end position="157"/>
    </location>
</feature>
<organism evidence="10 11">
    <name type="scientific">Porites evermanni</name>
    <dbReference type="NCBI Taxonomy" id="104178"/>
    <lineage>
        <taxon>Eukaryota</taxon>
        <taxon>Metazoa</taxon>
        <taxon>Cnidaria</taxon>
        <taxon>Anthozoa</taxon>
        <taxon>Hexacorallia</taxon>
        <taxon>Scleractinia</taxon>
        <taxon>Fungiina</taxon>
        <taxon>Poritidae</taxon>
        <taxon>Porites</taxon>
    </lineage>
</organism>
<feature type="transmembrane region" description="Helical" evidence="8">
    <location>
        <begin position="237"/>
        <end position="262"/>
    </location>
</feature>
<evidence type="ECO:0000256" key="2">
    <source>
        <dbReference type="ARBA" id="ARBA00022692"/>
    </source>
</evidence>
<evidence type="ECO:0000313" key="10">
    <source>
        <dbReference type="EMBL" id="CAH3021218.1"/>
    </source>
</evidence>
<keyword evidence="2 8" id="KW-0812">Transmembrane</keyword>
<evidence type="ECO:0000313" key="11">
    <source>
        <dbReference type="Proteomes" id="UP001159427"/>
    </source>
</evidence>
<feature type="transmembrane region" description="Helical" evidence="8">
    <location>
        <begin position="514"/>
        <end position="538"/>
    </location>
</feature>
<keyword evidence="3 8" id="KW-1133">Transmembrane helix</keyword>